<evidence type="ECO:0000313" key="2">
    <source>
        <dbReference type="EMBL" id="KAK4438126.1"/>
    </source>
</evidence>
<name>A0AAE2CXC3_9LAMI</name>
<feature type="region of interest" description="Disordered" evidence="1">
    <location>
        <begin position="118"/>
        <end position="184"/>
    </location>
</feature>
<feature type="compositionally biased region" description="Acidic residues" evidence="1">
    <location>
        <begin position="286"/>
        <end position="295"/>
    </location>
</feature>
<feature type="region of interest" description="Disordered" evidence="1">
    <location>
        <begin position="202"/>
        <end position="250"/>
    </location>
</feature>
<feature type="compositionally biased region" description="Polar residues" evidence="1">
    <location>
        <begin position="276"/>
        <end position="285"/>
    </location>
</feature>
<accession>A0AAE2CXC3</accession>
<feature type="compositionally biased region" description="Pro residues" evidence="1">
    <location>
        <begin position="13"/>
        <end position="30"/>
    </location>
</feature>
<sequence>MADPHPSSSPQTNPQPPPPSQTFPQPPPTPAKKSYSSIVQHPTAAHFPHDPYRAAKKSFHNEDLPQMGTATTHKGDPGHDYNTCLSKSKPDTTRSEVIPETLETQASELDEQIHMVDNDTAKKKGKRVMFTEDNQENSTKQKDPRTEIPSKEMLRPNEKDVSLATNGYQQASHVSKEISDEDNFNYDDPIIAELLDKDWDKELNKQGKSPSDKAAQFDLTSSKNGTSGESNRDPQPVQPSNSNKQLTFTPAWSLEEGESDIMETHMEGSRTFYKGDTSTFRTTDSQEIEAVGEEEEDSTLYSTDFRVSKIWRKRIHLLMSILT</sequence>
<comment type="caution">
    <text evidence="2">The sequence shown here is derived from an EMBL/GenBank/DDBJ whole genome shotgun (WGS) entry which is preliminary data.</text>
</comment>
<reference evidence="2" key="2">
    <citation type="journal article" date="2024" name="Plant">
        <title>Genomic evolution and insights into agronomic trait innovations of Sesamum species.</title>
        <authorList>
            <person name="Miao H."/>
            <person name="Wang L."/>
            <person name="Qu L."/>
            <person name="Liu H."/>
            <person name="Sun Y."/>
            <person name="Le M."/>
            <person name="Wang Q."/>
            <person name="Wei S."/>
            <person name="Zheng Y."/>
            <person name="Lin W."/>
            <person name="Duan Y."/>
            <person name="Cao H."/>
            <person name="Xiong S."/>
            <person name="Wang X."/>
            <person name="Wei L."/>
            <person name="Li C."/>
            <person name="Ma Q."/>
            <person name="Ju M."/>
            <person name="Zhao R."/>
            <person name="Li G."/>
            <person name="Mu C."/>
            <person name="Tian Q."/>
            <person name="Mei H."/>
            <person name="Zhang T."/>
            <person name="Gao T."/>
            <person name="Zhang H."/>
        </authorList>
    </citation>
    <scope>NUCLEOTIDE SEQUENCE</scope>
    <source>
        <strain evidence="2">3651</strain>
    </source>
</reference>
<protein>
    <submittedName>
        <fullName evidence="2">Uncharacterized protein</fullName>
    </submittedName>
</protein>
<feature type="region of interest" description="Disordered" evidence="1">
    <location>
        <begin position="1"/>
        <end position="97"/>
    </location>
</feature>
<feature type="compositionally biased region" description="Polar residues" evidence="1">
    <location>
        <begin position="218"/>
        <end position="229"/>
    </location>
</feature>
<proteinExistence type="predicted"/>
<dbReference type="EMBL" id="JACGWO010000001">
    <property type="protein sequence ID" value="KAK4438126.1"/>
    <property type="molecule type" value="Genomic_DNA"/>
</dbReference>
<gene>
    <name evidence="2" type="ORF">Salat_0146700</name>
</gene>
<dbReference type="AlphaFoldDB" id="A0AAE2CXC3"/>
<feature type="compositionally biased region" description="Polar residues" evidence="1">
    <location>
        <begin position="163"/>
        <end position="173"/>
    </location>
</feature>
<feature type="compositionally biased region" description="Polar residues" evidence="1">
    <location>
        <begin position="238"/>
        <end position="250"/>
    </location>
</feature>
<reference evidence="2" key="1">
    <citation type="submission" date="2020-06" db="EMBL/GenBank/DDBJ databases">
        <authorList>
            <person name="Li T."/>
            <person name="Hu X."/>
            <person name="Zhang T."/>
            <person name="Song X."/>
            <person name="Zhang H."/>
            <person name="Dai N."/>
            <person name="Sheng W."/>
            <person name="Hou X."/>
            <person name="Wei L."/>
        </authorList>
    </citation>
    <scope>NUCLEOTIDE SEQUENCE</scope>
    <source>
        <strain evidence="2">3651</strain>
        <tissue evidence="2">Leaf</tissue>
    </source>
</reference>
<feature type="compositionally biased region" description="Basic and acidic residues" evidence="1">
    <location>
        <begin position="139"/>
        <end position="161"/>
    </location>
</feature>
<feature type="compositionally biased region" description="Basic and acidic residues" evidence="1">
    <location>
        <begin position="47"/>
        <end position="63"/>
    </location>
</feature>
<dbReference type="Proteomes" id="UP001293254">
    <property type="component" value="Unassembled WGS sequence"/>
</dbReference>
<organism evidence="2 3">
    <name type="scientific">Sesamum alatum</name>
    <dbReference type="NCBI Taxonomy" id="300844"/>
    <lineage>
        <taxon>Eukaryota</taxon>
        <taxon>Viridiplantae</taxon>
        <taxon>Streptophyta</taxon>
        <taxon>Embryophyta</taxon>
        <taxon>Tracheophyta</taxon>
        <taxon>Spermatophyta</taxon>
        <taxon>Magnoliopsida</taxon>
        <taxon>eudicotyledons</taxon>
        <taxon>Gunneridae</taxon>
        <taxon>Pentapetalae</taxon>
        <taxon>asterids</taxon>
        <taxon>lamiids</taxon>
        <taxon>Lamiales</taxon>
        <taxon>Pedaliaceae</taxon>
        <taxon>Sesamum</taxon>
    </lineage>
</organism>
<evidence type="ECO:0000313" key="3">
    <source>
        <dbReference type="Proteomes" id="UP001293254"/>
    </source>
</evidence>
<feature type="compositionally biased region" description="Low complexity" evidence="1">
    <location>
        <begin position="1"/>
        <end position="12"/>
    </location>
</feature>
<evidence type="ECO:0000256" key="1">
    <source>
        <dbReference type="SAM" id="MobiDB-lite"/>
    </source>
</evidence>
<feature type="region of interest" description="Disordered" evidence="1">
    <location>
        <begin position="270"/>
        <end position="295"/>
    </location>
</feature>
<keyword evidence="3" id="KW-1185">Reference proteome</keyword>